<evidence type="ECO:0000256" key="3">
    <source>
        <dbReference type="ARBA" id="ARBA00023125"/>
    </source>
</evidence>
<dbReference type="Pfam" id="PF00126">
    <property type="entry name" value="HTH_1"/>
    <property type="match status" value="1"/>
</dbReference>
<dbReference type="GO" id="GO:0003677">
    <property type="term" value="F:DNA binding"/>
    <property type="evidence" value="ECO:0007669"/>
    <property type="project" value="UniProtKB-KW"/>
</dbReference>
<dbReference type="GO" id="GO:0032993">
    <property type="term" value="C:protein-DNA complex"/>
    <property type="evidence" value="ECO:0007669"/>
    <property type="project" value="TreeGrafter"/>
</dbReference>
<comment type="caution">
    <text evidence="6">The sequence shown here is derived from an EMBL/GenBank/DDBJ whole genome shotgun (WGS) entry which is preliminary data.</text>
</comment>
<dbReference type="GO" id="GO:0003700">
    <property type="term" value="F:DNA-binding transcription factor activity"/>
    <property type="evidence" value="ECO:0007669"/>
    <property type="project" value="InterPro"/>
</dbReference>
<dbReference type="InterPro" id="IPR005119">
    <property type="entry name" value="LysR_subst-bd"/>
</dbReference>
<dbReference type="InterPro" id="IPR036390">
    <property type="entry name" value="WH_DNA-bd_sf"/>
</dbReference>
<name>A0AAE3ZMN1_9ACTN</name>
<dbReference type="EMBL" id="JAVDYC010000001">
    <property type="protein sequence ID" value="MDR7321546.1"/>
    <property type="molecule type" value="Genomic_DNA"/>
</dbReference>
<dbReference type="SUPFAM" id="SSF53850">
    <property type="entry name" value="Periplasmic binding protein-like II"/>
    <property type="match status" value="1"/>
</dbReference>
<keyword evidence="4" id="KW-0804">Transcription</keyword>
<dbReference type="FunFam" id="1.10.10.10:FF:000001">
    <property type="entry name" value="LysR family transcriptional regulator"/>
    <property type="match status" value="1"/>
</dbReference>
<dbReference type="SUPFAM" id="SSF46785">
    <property type="entry name" value="Winged helix' DNA-binding domain"/>
    <property type="match status" value="1"/>
</dbReference>
<comment type="similarity">
    <text evidence="1">Belongs to the LysR transcriptional regulatory family.</text>
</comment>
<evidence type="ECO:0000313" key="6">
    <source>
        <dbReference type="EMBL" id="MDR7321546.1"/>
    </source>
</evidence>
<dbReference type="PROSITE" id="PS50931">
    <property type="entry name" value="HTH_LYSR"/>
    <property type="match status" value="1"/>
</dbReference>
<dbReference type="PANTHER" id="PTHR30346">
    <property type="entry name" value="TRANSCRIPTIONAL DUAL REGULATOR HCAR-RELATED"/>
    <property type="match status" value="1"/>
</dbReference>
<accession>A0AAE3ZMN1</accession>
<feature type="domain" description="HTH lysR-type" evidence="5">
    <location>
        <begin position="2"/>
        <end position="59"/>
    </location>
</feature>
<evidence type="ECO:0000256" key="2">
    <source>
        <dbReference type="ARBA" id="ARBA00023015"/>
    </source>
</evidence>
<dbReference type="PANTHER" id="PTHR30346:SF29">
    <property type="entry name" value="LYSR SUBSTRATE-BINDING"/>
    <property type="match status" value="1"/>
</dbReference>
<proteinExistence type="inferred from homology"/>
<dbReference type="InterPro" id="IPR000847">
    <property type="entry name" value="LysR_HTH_N"/>
</dbReference>
<protein>
    <submittedName>
        <fullName evidence="6">DNA-binding transcriptional LysR family regulator</fullName>
    </submittedName>
</protein>
<evidence type="ECO:0000313" key="7">
    <source>
        <dbReference type="Proteomes" id="UP001183629"/>
    </source>
</evidence>
<dbReference type="InterPro" id="IPR036388">
    <property type="entry name" value="WH-like_DNA-bd_sf"/>
</dbReference>
<gene>
    <name evidence="6" type="ORF">J2S44_001796</name>
</gene>
<keyword evidence="2" id="KW-0805">Transcription regulation</keyword>
<dbReference type="CDD" id="cd08423">
    <property type="entry name" value="PBP2_LTTR_like_6"/>
    <property type="match status" value="1"/>
</dbReference>
<evidence type="ECO:0000256" key="4">
    <source>
        <dbReference type="ARBA" id="ARBA00023163"/>
    </source>
</evidence>
<evidence type="ECO:0000256" key="1">
    <source>
        <dbReference type="ARBA" id="ARBA00009437"/>
    </source>
</evidence>
<dbReference type="AlphaFoldDB" id="A0AAE3ZMN1"/>
<dbReference type="Proteomes" id="UP001183629">
    <property type="component" value="Unassembled WGS sequence"/>
</dbReference>
<dbReference type="Gene3D" id="1.10.10.10">
    <property type="entry name" value="Winged helix-like DNA-binding domain superfamily/Winged helix DNA-binding domain"/>
    <property type="match status" value="1"/>
</dbReference>
<keyword evidence="3 6" id="KW-0238">DNA-binding</keyword>
<keyword evidence="7" id="KW-1185">Reference proteome</keyword>
<dbReference type="RefSeq" id="WP_310410613.1">
    <property type="nucleotide sequence ID" value="NZ_JAVDYC010000001.1"/>
</dbReference>
<dbReference type="Gene3D" id="3.40.190.10">
    <property type="entry name" value="Periplasmic binding protein-like II"/>
    <property type="match status" value="2"/>
</dbReference>
<reference evidence="6 7" key="1">
    <citation type="submission" date="2023-07" db="EMBL/GenBank/DDBJ databases">
        <title>Sequencing the genomes of 1000 actinobacteria strains.</title>
        <authorList>
            <person name="Klenk H.-P."/>
        </authorList>
    </citation>
    <scope>NUCLEOTIDE SEQUENCE [LARGE SCALE GENOMIC DNA]</scope>
    <source>
        <strain evidence="6 7">DSM 44711</strain>
    </source>
</reference>
<organism evidence="6 7">
    <name type="scientific">Catenuloplanes niger</name>
    <dbReference type="NCBI Taxonomy" id="587534"/>
    <lineage>
        <taxon>Bacteria</taxon>
        <taxon>Bacillati</taxon>
        <taxon>Actinomycetota</taxon>
        <taxon>Actinomycetes</taxon>
        <taxon>Micromonosporales</taxon>
        <taxon>Micromonosporaceae</taxon>
        <taxon>Catenuloplanes</taxon>
    </lineage>
</organism>
<evidence type="ECO:0000259" key="5">
    <source>
        <dbReference type="PROSITE" id="PS50931"/>
    </source>
</evidence>
<sequence length="301" mass="31923">MIDLGRLRALHALASYGTVLAASSALRCTPSAVSQQIGKLERETGTTLVERDGRGVRLTEAGQVLARHAESVLSAVDEAEAALAAHRDTVTGRLTVASFATAARALLPHALHRLAADHPGLATGIVEGNPHEGLDALQRGHVDLCVLDDWPEVALHYPPGVAHLELGLDVADLIVPSGHRLAGHSRVRLAQTRDERWISAPAGAICHQWLLRVLPGVRPDFLVGEFETQLTLVAAGLGIAVVPRLARTTLPSGVRVVPVTPPPTRRVVLAWREASSARPAIGAVITALREAWTAYTARTPA</sequence>
<dbReference type="Pfam" id="PF03466">
    <property type="entry name" value="LysR_substrate"/>
    <property type="match status" value="1"/>
</dbReference>